<feature type="transmembrane region" description="Helical" evidence="1">
    <location>
        <begin position="40"/>
        <end position="60"/>
    </location>
</feature>
<dbReference type="PANTHER" id="PTHR35442">
    <property type="entry name" value="TRANSMEMBRANE PROTEIN 249"/>
    <property type="match status" value="1"/>
</dbReference>
<sequence length="197" mass="23354">MKKKRENAKDHYNRRRGQTTYYPFFKSNYSGIYFFQIRSIMLYILSILFGLLLIALIVILSQNWKSAFVIVITGAEIIILFFIIYFKPQMTYVINHNNQTYQYYKGNTKIAEGEFTDIYIRLRKDSLKTNDSKYYIVLDGIGIDSVRLTKKDNDIPCLREIGQEIAETNNLNYFDKENLSPHHKVIHKKEKKNEPIE</sequence>
<keyword evidence="1" id="KW-1133">Transmembrane helix</keyword>
<evidence type="ECO:0000313" key="2">
    <source>
        <dbReference type="EMBL" id="KAK8882215.1"/>
    </source>
</evidence>
<organism evidence="2 3">
    <name type="scientific">Tritrichomonas musculus</name>
    <dbReference type="NCBI Taxonomy" id="1915356"/>
    <lineage>
        <taxon>Eukaryota</taxon>
        <taxon>Metamonada</taxon>
        <taxon>Parabasalia</taxon>
        <taxon>Tritrichomonadida</taxon>
        <taxon>Tritrichomonadidae</taxon>
        <taxon>Tritrichomonas</taxon>
    </lineage>
</organism>
<name>A0ABR2JWI7_9EUKA</name>
<dbReference type="PANTHER" id="PTHR35442:SF1">
    <property type="entry name" value="CATION CHANNEL SPERM-ASSOCIATED AUXILIARY SUBUNIT TMEM249"/>
    <property type="match status" value="1"/>
</dbReference>
<accession>A0ABR2JWI7</accession>
<comment type="caution">
    <text evidence="2">The sequence shown here is derived from an EMBL/GenBank/DDBJ whole genome shotgun (WGS) entry which is preliminary data.</text>
</comment>
<dbReference type="Pfam" id="PF15158">
    <property type="entry name" value="TMEM249"/>
    <property type="match status" value="1"/>
</dbReference>
<dbReference type="Proteomes" id="UP001470230">
    <property type="component" value="Unassembled WGS sequence"/>
</dbReference>
<reference evidence="2 3" key="1">
    <citation type="submission" date="2024-04" db="EMBL/GenBank/DDBJ databases">
        <title>Tritrichomonas musculus Genome.</title>
        <authorList>
            <person name="Alves-Ferreira E."/>
            <person name="Grigg M."/>
            <person name="Lorenzi H."/>
            <person name="Galac M."/>
        </authorList>
    </citation>
    <scope>NUCLEOTIDE SEQUENCE [LARGE SCALE GENOMIC DNA]</scope>
    <source>
        <strain evidence="2 3">EAF2021</strain>
    </source>
</reference>
<dbReference type="InterPro" id="IPR027861">
    <property type="entry name" value="TMEM249"/>
</dbReference>
<dbReference type="EMBL" id="JAPFFF010000009">
    <property type="protein sequence ID" value="KAK8882215.1"/>
    <property type="molecule type" value="Genomic_DNA"/>
</dbReference>
<protein>
    <submittedName>
        <fullName evidence="2">Uncharacterized protein</fullName>
    </submittedName>
</protein>
<proteinExistence type="predicted"/>
<keyword evidence="3" id="KW-1185">Reference proteome</keyword>
<gene>
    <name evidence="2" type="ORF">M9Y10_044856</name>
</gene>
<evidence type="ECO:0000256" key="1">
    <source>
        <dbReference type="SAM" id="Phobius"/>
    </source>
</evidence>
<feature type="transmembrane region" description="Helical" evidence="1">
    <location>
        <begin position="66"/>
        <end position="86"/>
    </location>
</feature>
<keyword evidence="1" id="KW-0472">Membrane</keyword>
<keyword evidence="1" id="KW-0812">Transmembrane</keyword>
<evidence type="ECO:0000313" key="3">
    <source>
        <dbReference type="Proteomes" id="UP001470230"/>
    </source>
</evidence>